<sequence length="68" mass="7264">MLLHLNLLTFDCRTCTNLSETLPIRKEVLRGVRRKLAEAGGGASLRLVGGALISIDSGGGLAENETRE</sequence>
<organism evidence="1">
    <name type="scientific">Arundo donax</name>
    <name type="common">Giant reed</name>
    <name type="synonym">Donax arundinaceus</name>
    <dbReference type="NCBI Taxonomy" id="35708"/>
    <lineage>
        <taxon>Eukaryota</taxon>
        <taxon>Viridiplantae</taxon>
        <taxon>Streptophyta</taxon>
        <taxon>Embryophyta</taxon>
        <taxon>Tracheophyta</taxon>
        <taxon>Spermatophyta</taxon>
        <taxon>Magnoliopsida</taxon>
        <taxon>Liliopsida</taxon>
        <taxon>Poales</taxon>
        <taxon>Poaceae</taxon>
        <taxon>PACMAD clade</taxon>
        <taxon>Arundinoideae</taxon>
        <taxon>Arundineae</taxon>
        <taxon>Arundo</taxon>
    </lineage>
</organism>
<reference evidence="1" key="2">
    <citation type="journal article" date="2015" name="Data Brief">
        <title>Shoot transcriptome of the giant reed, Arundo donax.</title>
        <authorList>
            <person name="Barrero R.A."/>
            <person name="Guerrero F.D."/>
            <person name="Moolhuijzen P."/>
            <person name="Goolsby J.A."/>
            <person name="Tidwell J."/>
            <person name="Bellgard S.E."/>
            <person name="Bellgard M.I."/>
        </authorList>
    </citation>
    <scope>NUCLEOTIDE SEQUENCE</scope>
    <source>
        <tissue evidence="1">Shoot tissue taken approximately 20 cm above the soil surface</tissue>
    </source>
</reference>
<reference evidence="1" key="1">
    <citation type="submission" date="2014-09" db="EMBL/GenBank/DDBJ databases">
        <authorList>
            <person name="Magalhaes I.L.F."/>
            <person name="Oliveira U."/>
            <person name="Santos F.R."/>
            <person name="Vidigal T.H.D.A."/>
            <person name="Brescovit A.D."/>
            <person name="Santos A.J."/>
        </authorList>
    </citation>
    <scope>NUCLEOTIDE SEQUENCE</scope>
    <source>
        <tissue evidence="1">Shoot tissue taken approximately 20 cm above the soil surface</tissue>
    </source>
</reference>
<protein>
    <submittedName>
        <fullName evidence="1">Uncharacterized protein</fullName>
    </submittedName>
</protein>
<accession>A0A0A9E850</accession>
<evidence type="ECO:0000313" key="1">
    <source>
        <dbReference type="EMBL" id="JAD96251.1"/>
    </source>
</evidence>
<dbReference type="AlphaFoldDB" id="A0A0A9E850"/>
<dbReference type="EMBL" id="GBRH01201644">
    <property type="protein sequence ID" value="JAD96251.1"/>
    <property type="molecule type" value="Transcribed_RNA"/>
</dbReference>
<proteinExistence type="predicted"/>
<name>A0A0A9E850_ARUDO</name>